<dbReference type="AlphaFoldDB" id="A0A6G1GKI5"/>
<accession>A0A6G1GKI5</accession>
<feature type="region of interest" description="Disordered" evidence="1">
    <location>
        <begin position="223"/>
        <end position="253"/>
    </location>
</feature>
<proteinExistence type="predicted"/>
<name>A0A6G1GKI5_9PEZI</name>
<organism evidence="2 3">
    <name type="scientific">Aulographum hederae CBS 113979</name>
    <dbReference type="NCBI Taxonomy" id="1176131"/>
    <lineage>
        <taxon>Eukaryota</taxon>
        <taxon>Fungi</taxon>
        <taxon>Dikarya</taxon>
        <taxon>Ascomycota</taxon>
        <taxon>Pezizomycotina</taxon>
        <taxon>Dothideomycetes</taxon>
        <taxon>Pleosporomycetidae</taxon>
        <taxon>Aulographales</taxon>
        <taxon>Aulographaceae</taxon>
    </lineage>
</organism>
<dbReference type="EMBL" id="ML977199">
    <property type="protein sequence ID" value="KAF1981445.1"/>
    <property type="molecule type" value="Genomic_DNA"/>
</dbReference>
<evidence type="ECO:0000313" key="2">
    <source>
        <dbReference type="EMBL" id="KAF1981445.1"/>
    </source>
</evidence>
<protein>
    <submittedName>
        <fullName evidence="2">Uncharacterized protein</fullName>
    </submittedName>
</protein>
<evidence type="ECO:0000256" key="1">
    <source>
        <dbReference type="SAM" id="MobiDB-lite"/>
    </source>
</evidence>
<gene>
    <name evidence="2" type="ORF">K402DRAFT_235896</name>
</gene>
<feature type="compositionally biased region" description="Low complexity" evidence="1">
    <location>
        <begin position="223"/>
        <end position="232"/>
    </location>
</feature>
<reference evidence="2" key="1">
    <citation type="journal article" date="2020" name="Stud. Mycol.">
        <title>101 Dothideomycetes genomes: a test case for predicting lifestyles and emergence of pathogens.</title>
        <authorList>
            <person name="Haridas S."/>
            <person name="Albert R."/>
            <person name="Binder M."/>
            <person name="Bloem J."/>
            <person name="Labutti K."/>
            <person name="Salamov A."/>
            <person name="Andreopoulos B."/>
            <person name="Baker S."/>
            <person name="Barry K."/>
            <person name="Bills G."/>
            <person name="Bluhm B."/>
            <person name="Cannon C."/>
            <person name="Castanera R."/>
            <person name="Culley D."/>
            <person name="Daum C."/>
            <person name="Ezra D."/>
            <person name="Gonzalez J."/>
            <person name="Henrissat B."/>
            <person name="Kuo A."/>
            <person name="Liang C."/>
            <person name="Lipzen A."/>
            <person name="Lutzoni F."/>
            <person name="Magnuson J."/>
            <person name="Mondo S."/>
            <person name="Nolan M."/>
            <person name="Ohm R."/>
            <person name="Pangilinan J."/>
            <person name="Park H.-J."/>
            <person name="Ramirez L."/>
            <person name="Alfaro M."/>
            <person name="Sun H."/>
            <person name="Tritt A."/>
            <person name="Yoshinaga Y."/>
            <person name="Zwiers L.-H."/>
            <person name="Turgeon B."/>
            <person name="Goodwin S."/>
            <person name="Spatafora J."/>
            <person name="Crous P."/>
            <person name="Grigoriev I."/>
        </authorList>
    </citation>
    <scope>NUCLEOTIDE SEQUENCE</scope>
    <source>
        <strain evidence="2">CBS 113979</strain>
    </source>
</reference>
<sequence>MCIFGSSSHRIAAPMFQLQDIGQKINVRRCCTLYAQIPQLDLHTIHEHGVNRQTLHRTCHRIAHIPIADKITSPPSPGTTSPVMRAESHQSKKQPAHAASCKSQPSAFFDLLLVIRSLCSFPPHQAFSPKCTSSRAANLMQPADLPMYWKLLRADSAIGNNTLENPPQKYRERKVLSIIMQAGSSSRENFGVGNQVSSSSSFMVRYGICIDHSAPPPLPFFSFLASPPTSGSRPPPPPANTNGSFPTGPQLRK</sequence>
<evidence type="ECO:0000313" key="3">
    <source>
        <dbReference type="Proteomes" id="UP000800041"/>
    </source>
</evidence>
<dbReference type="Proteomes" id="UP000800041">
    <property type="component" value="Unassembled WGS sequence"/>
</dbReference>
<keyword evidence="3" id="KW-1185">Reference proteome</keyword>
<feature type="region of interest" description="Disordered" evidence="1">
    <location>
        <begin position="70"/>
        <end position="99"/>
    </location>
</feature>